<evidence type="ECO:0000313" key="1">
    <source>
        <dbReference type="EMBL" id="EXB60449.1"/>
    </source>
</evidence>
<reference evidence="2" key="1">
    <citation type="submission" date="2013-01" db="EMBL/GenBank/DDBJ databases">
        <title>Draft Genome Sequence of a Mulberry Tree, Morus notabilis C.K. Schneid.</title>
        <authorList>
            <person name="He N."/>
            <person name="Zhao S."/>
        </authorList>
    </citation>
    <scope>NUCLEOTIDE SEQUENCE</scope>
</reference>
<sequence>MDLENAYPINYDVGANNVFPHGPAVCRNRADRVDMNRFRDHLADQMWAAYTHPARDIDNLPPSLFMSTGQYGSAWNAQHNYQAGFEMRRRAETRISIQKTRHIQNRS</sequence>
<organism evidence="1 2">
    <name type="scientific">Morus notabilis</name>
    <dbReference type="NCBI Taxonomy" id="981085"/>
    <lineage>
        <taxon>Eukaryota</taxon>
        <taxon>Viridiplantae</taxon>
        <taxon>Streptophyta</taxon>
        <taxon>Embryophyta</taxon>
        <taxon>Tracheophyta</taxon>
        <taxon>Spermatophyta</taxon>
        <taxon>Magnoliopsida</taxon>
        <taxon>eudicotyledons</taxon>
        <taxon>Gunneridae</taxon>
        <taxon>Pentapetalae</taxon>
        <taxon>rosids</taxon>
        <taxon>fabids</taxon>
        <taxon>Rosales</taxon>
        <taxon>Moraceae</taxon>
        <taxon>Moreae</taxon>
        <taxon>Morus</taxon>
    </lineage>
</organism>
<proteinExistence type="predicted"/>
<dbReference type="Proteomes" id="UP000030645">
    <property type="component" value="Unassembled WGS sequence"/>
</dbReference>
<name>W9R793_9ROSA</name>
<evidence type="ECO:0000313" key="2">
    <source>
        <dbReference type="Proteomes" id="UP000030645"/>
    </source>
</evidence>
<protein>
    <submittedName>
        <fullName evidence="1">Uncharacterized protein</fullName>
    </submittedName>
</protein>
<dbReference type="AlphaFoldDB" id="W9R793"/>
<dbReference type="EMBL" id="KE344395">
    <property type="protein sequence ID" value="EXB60449.1"/>
    <property type="molecule type" value="Genomic_DNA"/>
</dbReference>
<accession>W9R793</accession>
<gene>
    <name evidence="1" type="ORF">L484_014902</name>
</gene>
<keyword evidence="2" id="KW-1185">Reference proteome</keyword>